<dbReference type="PROSITE" id="PS51257">
    <property type="entry name" value="PROKAR_LIPOPROTEIN"/>
    <property type="match status" value="1"/>
</dbReference>
<dbReference type="Proteomes" id="UP000053370">
    <property type="component" value="Unassembled WGS sequence"/>
</dbReference>
<dbReference type="AlphaFoldDB" id="A0A0S7BVF3"/>
<name>A0A0S7BVF3_9CHLR</name>
<dbReference type="SUPFAM" id="SSF51261">
    <property type="entry name" value="Duplicated hybrid motif"/>
    <property type="match status" value="1"/>
</dbReference>
<dbReference type="InterPro" id="IPR011659">
    <property type="entry name" value="WD40"/>
</dbReference>
<dbReference type="InterPro" id="IPR011042">
    <property type="entry name" value="6-blade_b-propeller_TolB-like"/>
</dbReference>
<evidence type="ECO:0000313" key="4">
    <source>
        <dbReference type="EMBL" id="GAP40467.1"/>
    </source>
</evidence>
<feature type="signal peptide" evidence="2">
    <location>
        <begin position="1"/>
        <end position="23"/>
    </location>
</feature>
<keyword evidence="5" id="KW-1185">Reference proteome</keyword>
<sequence>MFRKFIKLIITNILFLSACTPQAPIQPVVESTSTIGNKLETQRPSNDSLTPTGFYWPTGTDNWVTGGPYMGQACKPPYTYDAGPGTYHIGWDIMQDENTSVRAIADGQVDWVSTGGWADDDYSTATPQVDQNVALVIKHKLNDGTSFFAVYGHIRTDLMQNATVTAGEAIGTIGPWKYGTHLHFGIYESAIMPTKHGRLPCPALGDAFEASMLDEKQWRNPYVWITTKYPGNYLENTASSNSVASFGALAQSITSNQLHGKIVFVASKTVKPNSLEILDLDSNQRRQIAHGNEYLGPTFSPDGTKIAYYTTNSGLGEINIYDETDQSTKQIVKLDVVDSRSPLEGGGFSYSIAWSPDGQRIAFLIPDSILISDIEGKEVRKIAKAIVPGSLSWSLDGSKILFSASKPEEPQKAMGAIFLLNIEDGKIEKFIEDDNYHSRDVEYSPDGLQIIYNTSKKDGTSHGELHYYVMDLQSGVVKEILGADYLYNPHWASSHEILFEKVDLGGSGISAINLISNEIYSVIQPPLIDGGFDYYSANQ</sequence>
<dbReference type="Pfam" id="PF07676">
    <property type="entry name" value="PD40"/>
    <property type="match status" value="2"/>
</dbReference>
<proteinExistence type="inferred from homology"/>
<dbReference type="CDD" id="cd12797">
    <property type="entry name" value="M23_peptidase"/>
    <property type="match status" value="1"/>
</dbReference>
<reference evidence="4" key="1">
    <citation type="journal article" date="2015" name="Genome Announc.">
        <title>Draft Genome Sequence of Anaerolineae Strain TC1, a Novel Isolate from a Methanogenic Wastewater Treatment System.</title>
        <authorList>
            <person name="Matsuura N."/>
            <person name="Tourlousse D.M."/>
            <person name="Sun L."/>
            <person name="Toyonaga M."/>
            <person name="Kuroda K."/>
            <person name="Ohashi A."/>
            <person name="Cruz R."/>
            <person name="Yamaguchi T."/>
            <person name="Sekiguchi Y."/>
        </authorList>
    </citation>
    <scope>NUCLEOTIDE SEQUENCE [LARGE SCALE GENOMIC DNA]</scope>
    <source>
        <strain evidence="4">TC1</strain>
    </source>
</reference>
<evidence type="ECO:0000256" key="2">
    <source>
        <dbReference type="SAM" id="SignalP"/>
    </source>
</evidence>
<evidence type="ECO:0000256" key="1">
    <source>
        <dbReference type="ARBA" id="ARBA00009820"/>
    </source>
</evidence>
<comment type="similarity">
    <text evidence="1">Belongs to the TolB family.</text>
</comment>
<organism evidence="4">
    <name type="scientific">Flexilinea flocculi</name>
    <dbReference type="NCBI Taxonomy" id="1678840"/>
    <lineage>
        <taxon>Bacteria</taxon>
        <taxon>Bacillati</taxon>
        <taxon>Chloroflexota</taxon>
        <taxon>Anaerolineae</taxon>
        <taxon>Anaerolineales</taxon>
        <taxon>Anaerolineaceae</taxon>
        <taxon>Flexilinea</taxon>
    </lineage>
</organism>
<gene>
    <name evidence="4" type="ORF">ATC1_13443</name>
</gene>
<dbReference type="PANTHER" id="PTHR36842:SF1">
    <property type="entry name" value="PROTEIN TOLB"/>
    <property type="match status" value="1"/>
</dbReference>
<feature type="domain" description="M23ase beta-sheet core" evidence="3">
    <location>
        <begin position="87"/>
        <end position="188"/>
    </location>
</feature>
<dbReference type="OrthoDB" id="9801052at2"/>
<feature type="chain" id="PRO_5006633249" evidence="2">
    <location>
        <begin position="24"/>
        <end position="539"/>
    </location>
</feature>
<protein>
    <submittedName>
        <fullName evidence="4">Protein containing WD40-like beta propeller repeat</fullName>
    </submittedName>
</protein>
<evidence type="ECO:0000259" key="3">
    <source>
        <dbReference type="Pfam" id="PF01551"/>
    </source>
</evidence>
<evidence type="ECO:0000313" key="5">
    <source>
        <dbReference type="Proteomes" id="UP000053370"/>
    </source>
</evidence>
<dbReference type="InterPro" id="IPR011055">
    <property type="entry name" value="Dup_hybrid_motif"/>
</dbReference>
<dbReference type="Pfam" id="PF01551">
    <property type="entry name" value="Peptidase_M23"/>
    <property type="match status" value="1"/>
</dbReference>
<dbReference type="RefSeq" id="WP_062279779.1">
    <property type="nucleotide sequence ID" value="NZ_DF968181.1"/>
</dbReference>
<keyword evidence="2" id="KW-0732">Signal</keyword>
<dbReference type="EMBL" id="DF968181">
    <property type="protein sequence ID" value="GAP40467.1"/>
    <property type="molecule type" value="Genomic_DNA"/>
</dbReference>
<accession>A0A0S7BVF3</accession>
<dbReference type="STRING" id="1678840.ATC1_13443"/>
<dbReference type="Gene3D" id="2.120.10.30">
    <property type="entry name" value="TolB, C-terminal domain"/>
    <property type="match status" value="1"/>
</dbReference>
<dbReference type="InterPro" id="IPR016047">
    <property type="entry name" value="M23ase_b-sheet_dom"/>
</dbReference>
<dbReference type="PANTHER" id="PTHR36842">
    <property type="entry name" value="PROTEIN TOLB HOMOLOG"/>
    <property type="match status" value="1"/>
</dbReference>
<dbReference type="Gene3D" id="2.70.70.10">
    <property type="entry name" value="Glucose Permease (Domain IIA)"/>
    <property type="match status" value="1"/>
</dbReference>
<dbReference type="SUPFAM" id="SSF69304">
    <property type="entry name" value="Tricorn protease N-terminal domain"/>
    <property type="match status" value="1"/>
</dbReference>